<evidence type="ECO:0000313" key="7">
    <source>
        <dbReference type="Proteomes" id="UP001310386"/>
    </source>
</evidence>
<dbReference type="PROSITE" id="PS51078">
    <property type="entry name" value="ICLR_ED"/>
    <property type="match status" value="1"/>
</dbReference>
<evidence type="ECO:0000259" key="5">
    <source>
        <dbReference type="PROSITE" id="PS51078"/>
    </source>
</evidence>
<dbReference type="Pfam" id="PF01614">
    <property type="entry name" value="IclR_C"/>
    <property type="match status" value="1"/>
</dbReference>
<evidence type="ECO:0000256" key="3">
    <source>
        <dbReference type="ARBA" id="ARBA00023163"/>
    </source>
</evidence>
<keyword evidence="7" id="KW-1185">Reference proteome</keyword>
<dbReference type="InterPro" id="IPR005471">
    <property type="entry name" value="Tscrpt_reg_IclR_N"/>
</dbReference>
<keyword evidence="2" id="KW-0238">DNA-binding</keyword>
<dbReference type="CDD" id="cd00090">
    <property type="entry name" value="HTH_ARSR"/>
    <property type="match status" value="1"/>
</dbReference>
<evidence type="ECO:0000313" key="6">
    <source>
        <dbReference type="EMBL" id="MEB3102466.1"/>
    </source>
</evidence>
<reference evidence="6" key="1">
    <citation type="submission" date="2023-12" db="EMBL/GenBank/DDBJ databases">
        <title>Fervidustalea candida gen. nov., sp. nov., a novel member of the family Paenibacillaceae isolated from a geothermal area.</title>
        <authorList>
            <person name="Li W.-J."/>
            <person name="Jiao J.-Y."/>
            <person name="Chen Y."/>
        </authorList>
    </citation>
    <scope>NUCLEOTIDE SEQUENCE</scope>
    <source>
        <strain evidence="6">SYSU GA230002</strain>
    </source>
</reference>
<dbReference type="InterPro" id="IPR014757">
    <property type="entry name" value="Tscrpt_reg_IclR_C"/>
</dbReference>
<comment type="caution">
    <text evidence="6">The sequence shown here is derived from an EMBL/GenBank/DDBJ whole genome shotgun (WGS) entry which is preliminary data.</text>
</comment>
<feature type="domain" description="IclR-ED" evidence="5">
    <location>
        <begin position="71"/>
        <end position="254"/>
    </location>
</feature>
<dbReference type="SMART" id="SM00346">
    <property type="entry name" value="HTH_ICLR"/>
    <property type="match status" value="1"/>
</dbReference>
<evidence type="ECO:0000256" key="1">
    <source>
        <dbReference type="ARBA" id="ARBA00023015"/>
    </source>
</evidence>
<dbReference type="InterPro" id="IPR036388">
    <property type="entry name" value="WH-like_DNA-bd_sf"/>
</dbReference>
<gene>
    <name evidence="6" type="ORF">VF724_12415</name>
</gene>
<dbReference type="EMBL" id="JAYJLD010000017">
    <property type="protein sequence ID" value="MEB3102466.1"/>
    <property type="molecule type" value="Genomic_DNA"/>
</dbReference>
<dbReference type="SUPFAM" id="SSF55781">
    <property type="entry name" value="GAF domain-like"/>
    <property type="match status" value="1"/>
</dbReference>
<dbReference type="Gene3D" id="3.30.450.40">
    <property type="match status" value="1"/>
</dbReference>
<dbReference type="InterPro" id="IPR011991">
    <property type="entry name" value="ArsR-like_HTH"/>
</dbReference>
<dbReference type="InterPro" id="IPR029016">
    <property type="entry name" value="GAF-like_dom_sf"/>
</dbReference>
<protein>
    <submittedName>
        <fullName evidence="6">IclR family transcriptional regulator</fullName>
    </submittedName>
</protein>
<feature type="domain" description="HTH iclR-type" evidence="4">
    <location>
        <begin position="8"/>
        <end position="70"/>
    </location>
</feature>
<name>A0ABU5ZLD9_9BACL</name>
<evidence type="ECO:0000259" key="4">
    <source>
        <dbReference type="PROSITE" id="PS51077"/>
    </source>
</evidence>
<dbReference type="InterPro" id="IPR036390">
    <property type="entry name" value="WH_DNA-bd_sf"/>
</dbReference>
<dbReference type="Proteomes" id="UP001310386">
    <property type="component" value="Unassembled WGS sequence"/>
</dbReference>
<dbReference type="SUPFAM" id="SSF46785">
    <property type="entry name" value="Winged helix' DNA-binding domain"/>
    <property type="match status" value="1"/>
</dbReference>
<dbReference type="PANTHER" id="PTHR30136:SF24">
    <property type="entry name" value="HTH-TYPE TRANSCRIPTIONAL REPRESSOR ALLR"/>
    <property type="match status" value="1"/>
</dbReference>
<dbReference type="InterPro" id="IPR050707">
    <property type="entry name" value="HTH_MetabolicPath_Reg"/>
</dbReference>
<dbReference type="Gene3D" id="1.10.10.10">
    <property type="entry name" value="Winged helix-like DNA-binding domain superfamily/Winged helix DNA-binding domain"/>
    <property type="match status" value="1"/>
</dbReference>
<dbReference type="PANTHER" id="PTHR30136">
    <property type="entry name" value="HELIX-TURN-HELIX TRANSCRIPTIONAL REGULATOR, ICLR FAMILY"/>
    <property type="match status" value="1"/>
</dbReference>
<dbReference type="RefSeq" id="WP_371754586.1">
    <property type="nucleotide sequence ID" value="NZ_JAYJLD010000017.1"/>
</dbReference>
<proteinExistence type="predicted"/>
<sequence>MDSKTTTVQSVDRALQILDLLQEKPGGLGVTELSKLLDVAKSTTHRLLSSLQAKGFVKQDKQTGKYSLGLRLVELGNEIVQSLDIRKVASPYLSKLVGEIGETAHLVIHEEGEVVYIDKLESTASLRMYSQIGRHAPLHCTGVGKAMAAYLPENELEWIIQHKGLKKFTHNTVTTKAEFMKALQEIRNKGFSIDDEEHELGIRCAAAPIFNNNQQVVAGISVAGPAMRMTDEKLESCAQKVTECANEISALLGYRK</sequence>
<keyword evidence="1" id="KW-0805">Transcription regulation</keyword>
<organism evidence="6 7">
    <name type="scientific">Ferviditalea candida</name>
    <dbReference type="NCBI Taxonomy" id="3108399"/>
    <lineage>
        <taxon>Bacteria</taxon>
        <taxon>Bacillati</taxon>
        <taxon>Bacillota</taxon>
        <taxon>Bacilli</taxon>
        <taxon>Bacillales</taxon>
        <taxon>Paenibacillaceae</taxon>
        <taxon>Ferviditalea</taxon>
    </lineage>
</organism>
<dbReference type="PROSITE" id="PS51077">
    <property type="entry name" value="HTH_ICLR"/>
    <property type="match status" value="1"/>
</dbReference>
<evidence type="ECO:0000256" key="2">
    <source>
        <dbReference type="ARBA" id="ARBA00023125"/>
    </source>
</evidence>
<dbReference type="Pfam" id="PF09339">
    <property type="entry name" value="HTH_IclR"/>
    <property type="match status" value="1"/>
</dbReference>
<accession>A0ABU5ZLD9</accession>
<keyword evidence="3" id="KW-0804">Transcription</keyword>